<dbReference type="Proteomes" id="UP000195611">
    <property type="component" value="Unassembled WGS sequence"/>
</dbReference>
<dbReference type="AlphaFoldDB" id="A0A1R4KAN6"/>
<accession>A0A1R4KAN6</accession>
<gene>
    <name evidence="1" type="ORF">FM115_08885</name>
</gene>
<reference evidence="1 2" key="1">
    <citation type="submission" date="2017-02" db="EMBL/GenBank/DDBJ databases">
        <authorList>
            <person name="Peterson S.W."/>
        </authorList>
    </citation>
    <scope>NUCLEOTIDE SEQUENCE [LARGE SCALE GENOMIC DNA]</scope>
    <source>
        <strain evidence="1 2">42ea</strain>
    </source>
</reference>
<protein>
    <recommendedName>
        <fullName evidence="3">Shikimate kinase</fullName>
    </recommendedName>
</protein>
<proteinExistence type="predicted"/>
<organism evidence="1 2">
    <name type="scientific">Marinilactibacillus psychrotolerans 42ea</name>
    <dbReference type="NCBI Taxonomy" id="1255609"/>
    <lineage>
        <taxon>Bacteria</taxon>
        <taxon>Bacillati</taxon>
        <taxon>Bacillota</taxon>
        <taxon>Bacilli</taxon>
        <taxon>Lactobacillales</taxon>
        <taxon>Carnobacteriaceae</taxon>
        <taxon>Marinilactibacillus</taxon>
    </lineage>
</organism>
<evidence type="ECO:0000313" key="2">
    <source>
        <dbReference type="Proteomes" id="UP000195611"/>
    </source>
</evidence>
<sequence>MEMIFIVGPQAVGKMTIGKALEKKIDAKLLFNHETLDIFARFLGYTKETFRLSGSMRKELFKAFVENEETNQTKRIIFTLMVGFDLDSDIEYIQEVTDLFIRHDGKVYFVELEADLEERLIRNKSSFRLEEKPSKRNIAFSEHELLTSMKKYRLNSYPEEVEKKLNHLNYLRINNTALSPDEVAERIQDWLD</sequence>
<dbReference type="EMBL" id="FUKW01000130">
    <property type="protein sequence ID" value="SJN41369.1"/>
    <property type="molecule type" value="Genomic_DNA"/>
</dbReference>
<evidence type="ECO:0000313" key="1">
    <source>
        <dbReference type="EMBL" id="SJN41369.1"/>
    </source>
</evidence>
<dbReference type="RefSeq" id="WP_087059393.1">
    <property type="nucleotide sequence ID" value="NZ_FUKW01000130.1"/>
</dbReference>
<evidence type="ECO:0008006" key="3">
    <source>
        <dbReference type="Google" id="ProtNLM"/>
    </source>
</evidence>
<name>A0A1R4KAN6_9LACT</name>
<dbReference type="Gene3D" id="3.40.50.300">
    <property type="entry name" value="P-loop containing nucleotide triphosphate hydrolases"/>
    <property type="match status" value="1"/>
</dbReference>
<dbReference type="InterPro" id="IPR027417">
    <property type="entry name" value="P-loop_NTPase"/>
</dbReference>
<dbReference type="SUPFAM" id="SSF52540">
    <property type="entry name" value="P-loop containing nucleoside triphosphate hydrolases"/>
    <property type="match status" value="1"/>
</dbReference>